<dbReference type="Proteomes" id="UP000238362">
    <property type="component" value="Unassembled WGS sequence"/>
</dbReference>
<accession>A0A2T0LSR2</accession>
<organism evidence="1 2">
    <name type="scientific">Prauserella shujinwangii</name>
    <dbReference type="NCBI Taxonomy" id="1453103"/>
    <lineage>
        <taxon>Bacteria</taxon>
        <taxon>Bacillati</taxon>
        <taxon>Actinomycetota</taxon>
        <taxon>Actinomycetes</taxon>
        <taxon>Pseudonocardiales</taxon>
        <taxon>Pseudonocardiaceae</taxon>
        <taxon>Prauserella</taxon>
    </lineage>
</organism>
<reference evidence="1 2" key="1">
    <citation type="submission" date="2018-03" db="EMBL/GenBank/DDBJ databases">
        <title>Genomic Encyclopedia of Type Strains, Phase III (KMG-III): the genomes of soil and plant-associated and newly described type strains.</title>
        <authorList>
            <person name="Whitman W."/>
        </authorList>
    </citation>
    <scope>NUCLEOTIDE SEQUENCE [LARGE SCALE GENOMIC DNA]</scope>
    <source>
        <strain evidence="1 2">CGMCC 4.7125</strain>
    </source>
</reference>
<name>A0A2T0LSR2_9PSEU</name>
<comment type="caution">
    <text evidence="1">The sequence shown here is derived from an EMBL/GenBank/DDBJ whole genome shotgun (WGS) entry which is preliminary data.</text>
</comment>
<evidence type="ECO:0000313" key="2">
    <source>
        <dbReference type="Proteomes" id="UP000238362"/>
    </source>
</evidence>
<dbReference type="AlphaFoldDB" id="A0A2T0LSR2"/>
<protein>
    <submittedName>
        <fullName evidence="1">Uncharacterized protein</fullName>
    </submittedName>
</protein>
<gene>
    <name evidence="1" type="ORF">B0I33_107273</name>
</gene>
<evidence type="ECO:0000313" key="1">
    <source>
        <dbReference type="EMBL" id="PRX46696.1"/>
    </source>
</evidence>
<sequence length="81" mass="9310">MCGAAEEGVIEDEVIALIGGIHGEARLSFPWQRADVRRRLPRHPQAGIDRGRFPEEATGRMRPEWTWFAREASRIVARARW</sequence>
<keyword evidence="2" id="KW-1185">Reference proteome</keyword>
<proteinExistence type="predicted"/>
<dbReference type="EMBL" id="PVNH01000007">
    <property type="protein sequence ID" value="PRX46696.1"/>
    <property type="molecule type" value="Genomic_DNA"/>
</dbReference>